<proteinExistence type="predicted"/>
<evidence type="ECO:0000256" key="2">
    <source>
        <dbReference type="SAM" id="Phobius"/>
    </source>
</evidence>
<dbReference type="Proteomes" id="UP000256328">
    <property type="component" value="Unassembled WGS sequence"/>
</dbReference>
<feature type="compositionally biased region" description="Polar residues" evidence="1">
    <location>
        <begin position="83"/>
        <end position="97"/>
    </location>
</feature>
<organism evidence="3 4">
    <name type="scientific">Coleophoma crateriformis</name>
    <dbReference type="NCBI Taxonomy" id="565419"/>
    <lineage>
        <taxon>Eukaryota</taxon>
        <taxon>Fungi</taxon>
        <taxon>Dikarya</taxon>
        <taxon>Ascomycota</taxon>
        <taxon>Pezizomycotina</taxon>
        <taxon>Leotiomycetes</taxon>
        <taxon>Helotiales</taxon>
        <taxon>Dermateaceae</taxon>
        <taxon>Coleophoma</taxon>
    </lineage>
</organism>
<dbReference type="EMBL" id="PDLN01000001">
    <property type="protein sequence ID" value="RDW94713.1"/>
    <property type="molecule type" value="Genomic_DNA"/>
</dbReference>
<feature type="compositionally biased region" description="Low complexity" evidence="1">
    <location>
        <begin position="53"/>
        <end position="75"/>
    </location>
</feature>
<evidence type="ECO:0000313" key="3">
    <source>
        <dbReference type="EMBL" id="RDW94713.1"/>
    </source>
</evidence>
<feature type="region of interest" description="Disordered" evidence="1">
    <location>
        <begin position="1"/>
        <end position="97"/>
    </location>
</feature>
<feature type="region of interest" description="Disordered" evidence="1">
    <location>
        <begin position="367"/>
        <end position="392"/>
    </location>
</feature>
<protein>
    <submittedName>
        <fullName evidence="3">Uncharacterized protein</fullName>
    </submittedName>
</protein>
<feature type="compositionally biased region" description="Low complexity" evidence="1">
    <location>
        <begin position="168"/>
        <end position="184"/>
    </location>
</feature>
<dbReference type="AlphaFoldDB" id="A0A3D8T813"/>
<feature type="compositionally biased region" description="Basic and acidic residues" evidence="1">
    <location>
        <begin position="21"/>
        <end position="44"/>
    </location>
</feature>
<feature type="compositionally biased region" description="Polar residues" evidence="1">
    <location>
        <begin position="206"/>
        <end position="215"/>
    </location>
</feature>
<accession>A0A3D8T813</accession>
<feature type="compositionally biased region" description="Low complexity" evidence="1">
    <location>
        <begin position="149"/>
        <end position="160"/>
    </location>
</feature>
<name>A0A3D8T813_9HELO</name>
<feature type="transmembrane region" description="Helical" evidence="2">
    <location>
        <begin position="241"/>
        <end position="261"/>
    </location>
</feature>
<feature type="region of interest" description="Disordered" evidence="1">
    <location>
        <begin position="110"/>
        <end position="184"/>
    </location>
</feature>
<keyword evidence="2" id="KW-0812">Transmembrane</keyword>
<keyword evidence="4" id="KW-1185">Reference proteome</keyword>
<comment type="caution">
    <text evidence="3">The sequence shown here is derived from an EMBL/GenBank/DDBJ whole genome shotgun (WGS) entry which is preliminary data.</text>
</comment>
<keyword evidence="2" id="KW-0472">Membrane</keyword>
<reference evidence="3 4" key="1">
    <citation type="journal article" date="2018" name="IMA Fungus">
        <title>IMA Genome-F 9: Draft genome sequence of Annulohypoxylon stygium, Aspergillus mulundensis, Berkeleyomyces basicola (syn. Thielaviopsis basicola), Ceratocystis smalleyi, two Cercospora beticola strains, Coleophoma cylindrospora, Fusarium fracticaudum, Phialophora cf. hyalina, and Morchella septimelata.</title>
        <authorList>
            <person name="Wingfield B.D."/>
            <person name="Bills G.F."/>
            <person name="Dong Y."/>
            <person name="Huang W."/>
            <person name="Nel W.J."/>
            <person name="Swalarsk-Parry B.S."/>
            <person name="Vaghefi N."/>
            <person name="Wilken P.M."/>
            <person name="An Z."/>
            <person name="de Beer Z.W."/>
            <person name="De Vos L."/>
            <person name="Chen L."/>
            <person name="Duong T.A."/>
            <person name="Gao Y."/>
            <person name="Hammerbacher A."/>
            <person name="Kikkert J.R."/>
            <person name="Li Y."/>
            <person name="Li H."/>
            <person name="Li K."/>
            <person name="Li Q."/>
            <person name="Liu X."/>
            <person name="Ma X."/>
            <person name="Naidoo K."/>
            <person name="Pethybridge S.J."/>
            <person name="Sun J."/>
            <person name="Steenkamp E.T."/>
            <person name="van der Nest M.A."/>
            <person name="van Wyk S."/>
            <person name="Wingfield M.J."/>
            <person name="Xiong C."/>
            <person name="Yue Q."/>
            <person name="Zhang X."/>
        </authorList>
    </citation>
    <scope>NUCLEOTIDE SEQUENCE [LARGE SCALE GENOMIC DNA]</scope>
    <source>
        <strain evidence="3 4">BP5796</strain>
    </source>
</reference>
<feature type="compositionally biased region" description="Polar residues" evidence="1">
    <location>
        <begin position="110"/>
        <end position="148"/>
    </location>
</feature>
<dbReference type="OrthoDB" id="5411141at2759"/>
<gene>
    <name evidence="3" type="ORF">BP5796_00476</name>
</gene>
<evidence type="ECO:0000256" key="1">
    <source>
        <dbReference type="SAM" id="MobiDB-lite"/>
    </source>
</evidence>
<sequence>MAPVEDLRAQPLVKKGRRHDRLNDARLRKRDGGGDGGKNKDGNKSSDNQRAQNSPNSTPNSSPNNSPNNSPNSSPNDDDDPPQQTFEPTVATIQLTATILTPTSQAKVTIPATHSSSQSFQPQLIQPSSAAPSFTPTKSSRPCTSTETPLFPSSVLPSSSQGRKGLEPFSTPISAPPSTSVSTTTQWQATTTESTTSVVTEFPTAQLETQGSTATAPPFPTDGNPHHFQNHDDLSPTAQHLLISAGTIGAVIIIASFLYFLMKIRKIDLLAVFRKRPGNKFGFLKSKDISPDDDNFIYPEDTPPPYVPEEKLGEQRQALDGYFAPAVGTAPEPSPAAVAALPEKDPQRLEAPASSLLAAAAPMGTSTAAAASSTNHQEPAFPPTLQRQDSRATQNTTQAFYGSGTFESGQRDQKYLSSVSSLSSGFGDQIIIPEGPGGDLKIIQKPRDTYRQSRMSWMQGNPLGSRDTVYTNASIESAPRFRTINSWVVQQSDRVERQQEMANEVPNMPEIPSALVPGHNRNESEDQAFRAHPGDEIPIASGTRVPSGILDKKTGV</sequence>
<feature type="compositionally biased region" description="Basic and acidic residues" evidence="1">
    <location>
        <begin position="520"/>
        <end position="535"/>
    </location>
</feature>
<evidence type="ECO:0000313" key="4">
    <source>
        <dbReference type="Proteomes" id="UP000256328"/>
    </source>
</evidence>
<feature type="region of interest" description="Disordered" evidence="1">
    <location>
        <begin position="508"/>
        <end position="556"/>
    </location>
</feature>
<feature type="region of interest" description="Disordered" evidence="1">
    <location>
        <begin position="206"/>
        <end position="233"/>
    </location>
</feature>
<keyword evidence="2" id="KW-1133">Transmembrane helix</keyword>